<dbReference type="AlphaFoldDB" id="T0KZ86"/>
<dbReference type="HOGENOM" id="CLU_3429961_0_0_1"/>
<sequence length="19" mass="2125">MAGVSEALMLNDQGLYRRT</sequence>
<proteinExistence type="predicted"/>
<dbReference type="EMBL" id="AMYD01003928">
    <property type="protein sequence ID" value="EQB44676.1"/>
    <property type="molecule type" value="Genomic_DNA"/>
</dbReference>
<reference evidence="2" key="1">
    <citation type="journal article" date="2013" name="Mol. Plant Microbe Interact.">
        <title>Global aspects of pacC regulation of pathogenicity genes in Colletotrichum gloeosporioides as revealed by transcriptome analysis.</title>
        <authorList>
            <person name="Alkan N."/>
            <person name="Meng X."/>
            <person name="Friedlander G."/>
            <person name="Reuveni E."/>
            <person name="Sukno S."/>
            <person name="Sherman A."/>
            <person name="Thon M."/>
            <person name="Fluhr R."/>
            <person name="Prusky D."/>
        </authorList>
    </citation>
    <scope>NUCLEOTIDE SEQUENCE [LARGE SCALE GENOMIC DNA]</scope>
    <source>
        <strain evidence="2">Cg-14</strain>
    </source>
</reference>
<dbReference type="Proteomes" id="UP000015530">
    <property type="component" value="Unassembled WGS sequence"/>
</dbReference>
<protein>
    <submittedName>
        <fullName evidence="1">Uncharacterized protein</fullName>
    </submittedName>
</protein>
<name>T0KZ86_COLGC</name>
<organism evidence="1 2">
    <name type="scientific">Colletotrichum gloeosporioides (strain Cg-14)</name>
    <name type="common">Anthracnose fungus</name>
    <name type="synonym">Glomerella cingulata</name>
    <dbReference type="NCBI Taxonomy" id="1237896"/>
    <lineage>
        <taxon>Eukaryota</taxon>
        <taxon>Fungi</taxon>
        <taxon>Dikarya</taxon>
        <taxon>Ascomycota</taxon>
        <taxon>Pezizomycotina</taxon>
        <taxon>Sordariomycetes</taxon>
        <taxon>Hypocreomycetidae</taxon>
        <taxon>Glomerellales</taxon>
        <taxon>Glomerellaceae</taxon>
        <taxon>Colletotrichum</taxon>
        <taxon>Colletotrichum gloeosporioides species complex</taxon>
    </lineage>
</organism>
<evidence type="ECO:0000313" key="1">
    <source>
        <dbReference type="EMBL" id="EQB44676.1"/>
    </source>
</evidence>
<accession>T0KZ86</accession>
<evidence type="ECO:0000313" key="2">
    <source>
        <dbReference type="Proteomes" id="UP000015530"/>
    </source>
</evidence>
<comment type="caution">
    <text evidence="1">The sequence shown here is derived from an EMBL/GenBank/DDBJ whole genome shotgun (WGS) entry which is preliminary data.</text>
</comment>
<gene>
    <name evidence="1" type="ORF">CGLO_16549</name>
</gene>